<evidence type="ECO:0000313" key="4">
    <source>
        <dbReference type="Proteomes" id="UP000746747"/>
    </source>
</evidence>
<dbReference type="InterPro" id="IPR044069">
    <property type="entry name" value="ZF_C4H2"/>
</dbReference>
<dbReference type="InterPro" id="IPR018482">
    <property type="entry name" value="Znf-C4H2"/>
</dbReference>
<gene>
    <name evidence="3" type="ORF">CJOHNSTONI_LOCUS542</name>
</gene>
<dbReference type="Pfam" id="PF10146">
    <property type="entry name" value="zf-C4H2"/>
    <property type="match status" value="1"/>
</dbReference>
<keyword evidence="1" id="KW-0175">Coiled coil</keyword>
<proteinExistence type="predicted"/>
<comment type="caution">
    <text evidence="3">The sequence shown here is derived from an EMBL/GenBank/DDBJ whole genome shotgun (WGS) entry which is preliminary data.</text>
</comment>
<dbReference type="OrthoDB" id="20865at2759"/>
<feature type="domain" description="C4H2-type" evidence="2">
    <location>
        <begin position="201"/>
        <end position="242"/>
    </location>
</feature>
<dbReference type="PANTHER" id="PTHR31058:SF2">
    <property type="entry name" value="ZINC FINGER C4H2 DOMAIN-CONTAINING PROTEIN"/>
    <property type="match status" value="1"/>
</dbReference>
<dbReference type="PROSITE" id="PS51896">
    <property type="entry name" value="ZF_C4H2"/>
    <property type="match status" value="1"/>
</dbReference>
<accession>A0A8J2LYV6</accession>
<evidence type="ECO:0000313" key="3">
    <source>
        <dbReference type="EMBL" id="CAG9530012.1"/>
    </source>
</evidence>
<protein>
    <recommendedName>
        <fullName evidence="2">C4H2-type domain-containing protein</fullName>
    </recommendedName>
</protein>
<dbReference type="GO" id="GO:0005634">
    <property type="term" value="C:nucleus"/>
    <property type="evidence" value="ECO:0007669"/>
    <property type="project" value="TreeGrafter"/>
</dbReference>
<dbReference type="GO" id="GO:0045666">
    <property type="term" value="P:positive regulation of neuron differentiation"/>
    <property type="evidence" value="ECO:0007669"/>
    <property type="project" value="TreeGrafter"/>
</dbReference>
<feature type="coiled-coil region" evidence="1">
    <location>
        <begin position="58"/>
        <end position="110"/>
    </location>
</feature>
<dbReference type="PANTHER" id="PTHR31058">
    <property type="entry name" value="ZINC FINGER C4H2 DOMAIN-CONTAINING PROTEIN"/>
    <property type="match status" value="1"/>
</dbReference>
<sequence>MNLAILNKELCKLSIANQKVNEFTEKLHELCIALNELREICIFITQCEKLSGELEGERRSHADELRQINQDINHLEDTFKSLKNGNDSKKESITQKYHEIERDLNRTNEILCESGIPETDLLTNQILFPSQFDEVIDNNAANHLALTAPLVLNQLSHLSFLEILNRHRNHILDTSDRFSCTSGSATTATATAMTNIISAISEPAKMKKCQSCEQLIHRNAPICPRCKAKSRSKYSKRSRKLE</sequence>
<dbReference type="AlphaFoldDB" id="A0A8J2LYV6"/>
<keyword evidence="4" id="KW-1185">Reference proteome</keyword>
<evidence type="ECO:0000256" key="1">
    <source>
        <dbReference type="SAM" id="Coils"/>
    </source>
</evidence>
<reference evidence="3" key="1">
    <citation type="submission" date="2021-09" db="EMBL/GenBank/DDBJ databases">
        <authorList>
            <consortium name="Pathogen Informatics"/>
        </authorList>
    </citation>
    <scope>NUCLEOTIDE SEQUENCE</scope>
</reference>
<dbReference type="EMBL" id="CAKAEH010000134">
    <property type="protein sequence ID" value="CAG9530012.1"/>
    <property type="molecule type" value="Genomic_DNA"/>
</dbReference>
<organism evidence="3 4">
    <name type="scientific">Cercopithifilaria johnstoni</name>
    <dbReference type="NCBI Taxonomy" id="2874296"/>
    <lineage>
        <taxon>Eukaryota</taxon>
        <taxon>Metazoa</taxon>
        <taxon>Ecdysozoa</taxon>
        <taxon>Nematoda</taxon>
        <taxon>Chromadorea</taxon>
        <taxon>Rhabditida</taxon>
        <taxon>Spirurina</taxon>
        <taxon>Spiruromorpha</taxon>
        <taxon>Filarioidea</taxon>
        <taxon>Onchocercidae</taxon>
        <taxon>Cercopithifilaria</taxon>
    </lineage>
</organism>
<evidence type="ECO:0000259" key="2">
    <source>
        <dbReference type="PROSITE" id="PS51896"/>
    </source>
</evidence>
<dbReference type="Proteomes" id="UP000746747">
    <property type="component" value="Unassembled WGS sequence"/>
</dbReference>
<name>A0A8J2LYV6_9BILA</name>